<evidence type="ECO:0000256" key="3">
    <source>
        <dbReference type="ARBA" id="ARBA00022989"/>
    </source>
</evidence>
<feature type="signal peptide" evidence="8">
    <location>
        <begin position="1"/>
        <end position="16"/>
    </location>
</feature>
<dbReference type="InterPro" id="IPR052205">
    <property type="entry name" value="FliO/MopB"/>
</dbReference>
<dbReference type="RefSeq" id="WP_072283295.1">
    <property type="nucleotide sequence ID" value="NZ_CP015519.1"/>
</dbReference>
<feature type="transmembrane region" description="Helical" evidence="7">
    <location>
        <begin position="28"/>
        <end position="48"/>
    </location>
</feature>
<dbReference type="GO" id="GO:0005886">
    <property type="term" value="C:plasma membrane"/>
    <property type="evidence" value="ECO:0007669"/>
    <property type="project" value="UniProtKB-SubCell"/>
</dbReference>
<evidence type="ECO:0000256" key="1">
    <source>
        <dbReference type="ARBA" id="ARBA00022475"/>
    </source>
</evidence>
<comment type="subcellular location">
    <subcellularLocation>
        <location evidence="7">Cell membrane</location>
    </subcellularLocation>
    <subcellularLocation>
        <location evidence="7">Bacterial flagellum basal body</location>
    </subcellularLocation>
</comment>
<dbReference type="AlphaFoldDB" id="A0A1L3GNS4"/>
<evidence type="ECO:0000313" key="10">
    <source>
        <dbReference type="Proteomes" id="UP000182517"/>
    </source>
</evidence>
<dbReference type="InterPro" id="IPR022781">
    <property type="entry name" value="Flagellar_biosynth_FliO"/>
</dbReference>
<gene>
    <name evidence="9" type="ORF">A7E78_05410</name>
</gene>
<dbReference type="PANTHER" id="PTHR38766:SF1">
    <property type="entry name" value="FLAGELLAR PROTEIN FLIO"/>
    <property type="match status" value="1"/>
</dbReference>
<comment type="similarity">
    <text evidence="6 7">Belongs to the FliO/MopB family.</text>
</comment>
<keyword evidence="10" id="KW-1185">Reference proteome</keyword>
<evidence type="ECO:0000256" key="8">
    <source>
        <dbReference type="SAM" id="SignalP"/>
    </source>
</evidence>
<dbReference type="GO" id="GO:0044781">
    <property type="term" value="P:bacterial-type flagellum organization"/>
    <property type="evidence" value="ECO:0007669"/>
    <property type="project" value="UniProtKB-UniRule"/>
</dbReference>
<keyword evidence="1 7" id="KW-1003">Cell membrane</keyword>
<protein>
    <recommendedName>
        <fullName evidence="7">Flagellar protein</fullName>
    </recommendedName>
</protein>
<keyword evidence="4 7" id="KW-0472">Membrane</keyword>
<keyword evidence="8" id="KW-0732">Signal</keyword>
<name>A0A1L3GNS4_9BACT</name>
<dbReference type="KEGG" id="pef:A7E78_05410"/>
<evidence type="ECO:0000256" key="6">
    <source>
        <dbReference type="ARBA" id="ARBA00037937"/>
    </source>
</evidence>
<keyword evidence="2 7" id="KW-0812">Transmembrane</keyword>
<sequence length="124" mass="13527">MLLCSLLLLLPVTAHAAAETPDPMIGSGLRMLVGLLVVLGLMLLLYALSKRGLRWLPGNREGKIRIRETRPLGAKKALCLVEVQGRELLLGVSSEGINLLCELEPQQGQSFEQTLQSQNQEGLK</sequence>
<organism evidence="9 10">
    <name type="scientific">Syntrophotalea acetylenivorans</name>
    <dbReference type="NCBI Taxonomy" id="1842532"/>
    <lineage>
        <taxon>Bacteria</taxon>
        <taxon>Pseudomonadati</taxon>
        <taxon>Thermodesulfobacteriota</taxon>
        <taxon>Desulfuromonadia</taxon>
        <taxon>Desulfuromonadales</taxon>
        <taxon>Syntrophotaleaceae</taxon>
        <taxon>Syntrophotalea</taxon>
    </lineage>
</organism>
<evidence type="ECO:0000256" key="2">
    <source>
        <dbReference type="ARBA" id="ARBA00022692"/>
    </source>
</evidence>
<dbReference type="PANTHER" id="PTHR38766">
    <property type="entry name" value="FLAGELLAR PROTEIN FLIO"/>
    <property type="match status" value="1"/>
</dbReference>
<keyword evidence="3 7" id="KW-1133">Transmembrane helix</keyword>
<reference evidence="9 10" key="1">
    <citation type="journal article" date="2017" name="Genome Announc.">
        <title>Complete Genome Sequences of Two Acetylene-Fermenting Pelobacter acetylenicus Strains.</title>
        <authorList>
            <person name="Sutton J.M."/>
            <person name="Baesman S.M."/>
            <person name="Fierst J.L."/>
            <person name="Poret-Peterson A.T."/>
            <person name="Oremland R.S."/>
            <person name="Dunlap D.S."/>
            <person name="Akob D.M."/>
        </authorList>
    </citation>
    <scope>NUCLEOTIDE SEQUENCE [LARGE SCALE GENOMIC DNA]</scope>
    <source>
        <strain evidence="9 10">SFB93</strain>
    </source>
</reference>
<dbReference type="EMBL" id="CP015519">
    <property type="protein sequence ID" value="APG27328.1"/>
    <property type="molecule type" value="Genomic_DNA"/>
</dbReference>
<evidence type="ECO:0000313" key="9">
    <source>
        <dbReference type="EMBL" id="APG27328.1"/>
    </source>
</evidence>
<keyword evidence="9" id="KW-0282">Flagellum</keyword>
<accession>A0A1L3GNS4</accession>
<proteinExistence type="inferred from homology"/>
<dbReference type="Proteomes" id="UP000182517">
    <property type="component" value="Chromosome"/>
</dbReference>
<evidence type="ECO:0000256" key="5">
    <source>
        <dbReference type="ARBA" id="ARBA00023143"/>
    </source>
</evidence>
<keyword evidence="5 7" id="KW-0975">Bacterial flagellum</keyword>
<evidence type="ECO:0000256" key="7">
    <source>
        <dbReference type="RuleBase" id="RU362064"/>
    </source>
</evidence>
<dbReference type="NCBIfam" id="TIGR03500">
    <property type="entry name" value="FliO_TIGR"/>
    <property type="match status" value="1"/>
</dbReference>
<dbReference type="OrthoDB" id="5432707at2"/>
<keyword evidence="9" id="KW-0966">Cell projection</keyword>
<keyword evidence="9" id="KW-0969">Cilium</keyword>
<dbReference type="STRING" id="1842532.A7E78_05410"/>
<feature type="chain" id="PRO_5012340306" description="Flagellar protein" evidence="8">
    <location>
        <begin position="17"/>
        <end position="124"/>
    </location>
</feature>
<dbReference type="GO" id="GO:0009425">
    <property type="term" value="C:bacterial-type flagellum basal body"/>
    <property type="evidence" value="ECO:0007669"/>
    <property type="project" value="UniProtKB-SubCell"/>
</dbReference>
<evidence type="ECO:0000256" key="4">
    <source>
        <dbReference type="ARBA" id="ARBA00023136"/>
    </source>
</evidence>
<dbReference type="Pfam" id="PF04347">
    <property type="entry name" value="FliO"/>
    <property type="match status" value="1"/>
</dbReference>